<dbReference type="Pfam" id="PF18676">
    <property type="entry name" value="MBG_2"/>
    <property type="match status" value="7"/>
</dbReference>
<feature type="domain" description="MBG" evidence="6">
    <location>
        <begin position="2546"/>
        <end position="2621"/>
    </location>
</feature>
<protein>
    <submittedName>
        <fullName evidence="9">MBG domain-containing protein</fullName>
    </submittedName>
</protein>
<keyword evidence="10" id="KW-1185">Reference proteome</keyword>
<dbReference type="Pfam" id="PF18962">
    <property type="entry name" value="Por_Secre_tail"/>
    <property type="match status" value="1"/>
</dbReference>
<dbReference type="EMBL" id="JBIPKE010000020">
    <property type="protein sequence ID" value="MFH6985906.1"/>
    <property type="molecule type" value="Genomic_DNA"/>
</dbReference>
<keyword evidence="3" id="KW-0963">Cytoplasm</keyword>
<feature type="domain" description="HYDIN/VesB/CFA65-like Ig-like" evidence="8">
    <location>
        <begin position="1472"/>
        <end position="1561"/>
    </location>
</feature>
<evidence type="ECO:0000256" key="1">
    <source>
        <dbReference type="ARBA" id="ARBA00004138"/>
    </source>
</evidence>
<dbReference type="PANTHER" id="PTHR37833:SF1">
    <property type="entry name" value="SIGNAL PEPTIDE PROTEIN"/>
    <property type="match status" value="1"/>
</dbReference>
<evidence type="ECO:0000256" key="4">
    <source>
        <dbReference type="ARBA" id="ARBA00023069"/>
    </source>
</evidence>
<keyword evidence="5" id="KW-0966">Cell projection</keyword>
<gene>
    <name evidence="9" type="ORF">ACHKAR_20800</name>
</gene>
<feature type="domain" description="Secretion system C-terminal sorting" evidence="7">
    <location>
        <begin position="2639"/>
        <end position="2696"/>
    </location>
</feature>
<evidence type="ECO:0000256" key="5">
    <source>
        <dbReference type="ARBA" id="ARBA00023273"/>
    </source>
</evidence>
<organism evidence="9 10">
    <name type="scientific">Marinoscillum luteum</name>
    <dbReference type="NCBI Taxonomy" id="861051"/>
    <lineage>
        <taxon>Bacteria</taxon>
        <taxon>Pseudomonadati</taxon>
        <taxon>Bacteroidota</taxon>
        <taxon>Cytophagia</taxon>
        <taxon>Cytophagales</taxon>
        <taxon>Reichenbachiellaceae</taxon>
        <taxon>Marinoscillum</taxon>
    </lineage>
</organism>
<reference evidence="9 10" key="1">
    <citation type="journal article" date="2013" name="Int. J. Syst. Evol. Microbiol.">
        <title>Marinoscillum luteum sp. nov., isolated from marine sediment.</title>
        <authorList>
            <person name="Cha I.T."/>
            <person name="Park S.J."/>
            <person name="Kim S.J."/>
            <person name="Kim J.G."/>
            <person name="Jung M.Y."/>
            <person name="Shin K.S."/>
            <person name="Kwon K.K."/>
            <person name="Yang S.H."/>
            <person name="Seo Y.S."/>
            <person name="Rhee S.K."/>
        </authorList>
    </citation>
    <scope>NUCLEOTIDE SEQUENCE [LARGE SCALE GENOMIC DNA]</scope>
    <source>
        <strain evidence="9 10">KCTC 23939</strain>
    </source>
</reference>
<feature type="domain" description="HYDIN/VesB/CFA65-like Ig-like" evidence="8">
    <location>
        <begin position="831"/>
        <end position="924"/>
    </location>
</feature>
<feature type="domain" description="MBG" evidence="6">
    <location>
        <begin position="2469"/>
        <end position="2540"/>
    </location>
</feature>
<keyword evidence="4" id="KW-0969">Cilium</keyword>
<dbReference type="NCBIfam" id="TIGR04183">
    <property type="entry name" value="Por_Secre_tail"/>
    <property type="match status" value="1"/>
</dbReference>
<dbReference type="InterPro" id="IPR013783">
    <property type="entry name" value="Ig-like_fold"/>
</dbReference>
<dbReference type="Gene3D" id="3.30.160.710">
    <property type="match status" value="3"/>
</dbReference>
<feature type="domain" description="HYDIN/VesB/CFA65-like Ig-like" evidence="8">
    <location>
        <begin position="397"/>
        <end position="471"/>
    </location>
</feature>
<feature type="domain" description="MBG" evidence="6">
    <location>
        <begin position="2238"/>
        <end position="2309"/>
    </location>
</feature>
<dbReference type="Pfam" id="PF22544">
    <property type="entry name" value="HYDIN_VesB_CFA65-like_Ig"/>
    <property type="match status" value="4"/>
</dbReference>
<dbReference type="RefSeq" id="WP_395419362.1">
    <property type="nucleotide sequence ID" value="NZ_JBIPKE010000020.1"/>
</dbReference>
<feature type="domain" description="MBG" evidence="6">
    <location>
        <begin position="2157"/>
        <end position="2232"/>
    </location>
</feature>
<dbReference type="NCBIfam" id="NF012200">
    <property type="entry name" value="choice_anch_D"/>
    <property type="match status" value="4"/>
</dbReference>
<evidence type="ECO:0000256" key="2">
    <source>
        <dbReference type="ARBA" id="ARBA00004496"/>
    </source>
</evidence>
<dbReference type="SUPFAM" id="SSF49373">
    <property type="entry name" value="Invasin/intimin cell-adhesion fragments"/>
    <property type="match status" value="1"/>
</dbReference>
<dbReference type="InterPro" id="IPR053879">
    <property type="entry name" value="HYDIN_VesB_CFA65-like_Ig"/>
</dbReference>
<evidence type="ECO:0000259" key="7">
    <source>
        <dbReference type="Pfam" id="PF18962"/>
    </source>
</evidence>
<dbReference type="InterPro" id="IPR008964">
    <property type="entry name" value="Invasin/intimin_cell_adhesion"/>
</dbReference>
<dbReference type="Proteomes" id="UP001610063">
    <property type="component" value="Unassembled WGS sequence"/>
</dbReference>
<comment type="subcellular location">
    <subcellularLocation>
        <location evidence="1">Cell projection</location>
        <location evidence="1">Cilium</location>
    </subcellularLocation>
    <subcellularLocation>
        <location evidence="2">Cytoplasm</location>
    </subcellularLocation>
</comment>
<evidence type="ECO:0000259" key="6">
    <source>
        <dbReference type="Pfam" id="PF18676"/>
    </source>
</evidence>
<evidence type="ECO:0000259" key="8">
    <source>
        <dbReference type="Pfam" id="PF22544"/>
    </source>
</evidence>
<evidence type="ECO:0000313" key="10">
    <source>
        <dbReference type="Proteomes" id="UP001610063"/>
    </source>
</evidence>
<feature type="domain" description="HYDIN/VesB/CFA65-like Ig-like" evidence="8">
    <location>
        <begin position="1151"/>
        <end position="1242"/>
    </location>
</feature>
<evidence type="ECO:0000256" key="3">
    <source>
        <dbReference type="ARBA" id="ARBA00022490"/>
    </source>
</evidence>
<comment type="caution">
    <text evidence="9">The sequence shown here is derived from an EMBL/GenBank/DDBJ whole genome shotgun (WGS) entry which is preliminary data.</text>
</comment>
<accession>A0ABW7NEA7</accession>
<dbReference type="InterPro" id="IPR026444">
    <property type="entry name" value="Secre_tail"/>
</dbReference>
<evidence type="ECO:0000313" key="9">
    <source>
        <dbReference type="EMBL" id="MFH6985906.1"/>
    </source>
</evidence>
<feature type="domain" description="MBG" evidence="6">
    <location>
        <begin position="2315"/>
        <end position="2386"/>
    </location>
</feature>
<sequence>MNQVYHLFLTESGKRPGFARVLWKALSFVIVFSFGASMATAQQQLYVSTDTISAVVQSGGTAGVSFNITNSGDAPLVIDSYTERNAYGTAKSVVFTKANYANWLLPANQDRIAPHVWLTRDETKSLFNAKSEVASETSSPEGTSWALGTVNEVSPGDFTTFNTMHGNDPQSLVGDTATLKIDFANGSSSKYYSIYMQQWSGGKTGGGFTYIRKEMLPFYNLTASYTGEILAGNTESVSILLSDAGLESGTHYGHVDIASNDPGQPVTTVVVKLEVLPVPQIELSESTISVSMDNAEGPIERTFTIFNTGGSTLNWNGSTSTNTQGMCASFSALSGSIEAGASAEYTITFAVCNEGTYQWPFVITSNDTGRPNVTLQLTAVVDGSPELDYTTPVFVETYTGASSTGTLILHSTGTADLHITDISSDNPVFSPTRKTLTIKPGASVSVPVKFIPKSAGSHSGQLLIVSDHEEDSLYVDLFASAVGAPVLSISPSSLAFDMSHGESTKDSLAIFNNGTSDLEWDFSVTGAVSSAGSFFEKKDHADISLSQNRDRLTPNVELARDDEGGIYNYLSAPIMYTLGSTKDNNSTKYKSDFRSGVNSSASDLPGQILSIYIPSEERYFDLHIDSWTCCGAGGGLSYTRYEVFKWINPEYKSNPELEVFFEKPENVNTSLPEYRDSLTENVSLVRNFYSNMGNYNGSPEIRYALGSARYLSAEDYVSYFPNAVGNASELPGKTVSIYIPAEDRYFDLDFITWSADNYSNYTPGGYSYVRREILPTSTAAGMTDYAVINVNGNMPAGTYSGSVTVESNDPLLPSAVVPITITTTGTPDISETDQTYDFGSTVQGVAKTFEVRIRNSGSDVLEIASVAIDNSSFEVSSDGISIPAGSSHKLPVTVHSSVVGPIVATLTLTTNDSEHSEYTIEVSGLILDVPVFAMNDVIFYDTLAFGSSSVQQLSIQNNGLGQMEWAVAYDVYFEKEDFALTTDASAQDRITDHVWLTRANERGLFNILEADEYTRVAETFEWGNEASTYESTEYSYFTDFWDGGDLMNNAKISMHMIPDDLYYDFHFTSWTSGEGLGGGGFAYERRAGVRWLGLGAYEGVVEAGASVDVPLYFSAANTTAGDHEFTYRIATNDPNNPEQLVTFKLHVDGEPEIEVAMDPLDFGSFPIGKTHTVESAIEINNLGGADLEITLSTDNEVFSFETSSFVIPGGTSKAIYSRFTPETETIYEGTITISSNDADEPVLNLAVSAEGFYGPEVTVSADTIAATMISGGLVKKTVTLSNTGGTNLEWSLWSGFFMKEELADYKLEANQLHLSDKVWITRNGYNGPFNIKETSNYTYNPSSVKWALGATEDLLSTAYSADWNSLVYSLSHNFNNLPGKVVSLYMVEEGRYFDFLFTNYTNNGAMGFYYAEVGGISPNEGEILPGEAEVVELSLSAEGLDAGVHYQEFTLFHNGLAPSKKLVGKITVLGAPALSVAEESLAFGVAPIGDKSYQEISITNSGSASGVVSLASDHPAFTVDSESVRIKANETKTVAVAFNPPSSGDFSGLITITTDDAANPSFVVGVSGSGATAATISVVKPNLNASLFLGETITRSFTISNSGDFDLSWSLGTYGEEISFVKPDYADYKLEAFQDRVSDHLWITRQNERGIFNIALETQYNRSNYESPKGTEWLGDGSAIPGPFITVSANEYGKWRDVAYPPNEQPGRTFSMHDIKSDQYYDISWDSWTEDGNGGGFSYRRKVAFGPEYNAVSFSDTEGVIAPGKTVTVLVTYNPNSSYDGDFELPLAILSNDPANREVRTPISLSVKGIIVDRFLEDLQLNEGFGTLSIDVSDVFVDAQGDVLSLSVSNSDETAIAATILDGNLVLTETGYGHSLITLTARDATGNTATEKFEIDVNANPVVTPLEDVELTRSSEVFTLDIAANFEDPEGQGLSYAMINGSDVVAEVSLTGTVLSITQLSVGTSMVSLTVTDPLGGSVTEEFAVNVSALHQEITFDTTYVKVYGDGAFELVAFASSGLDVSFVSSNEDIVTIDGTVATVVSAGSVTITATQVGDDVYVAAEEVQNVLTIGKATLEVTVEDASITYGESEPVYTLSYTGFVNDDDLTDIATPGSGAVASALVTNAGTYTLLANEDAEDNNYAFTYTSGTLTVHQASLMITADDVSKVYGDENPPLTVSYQGFVKDEDETVLNSPVVVLSAASVESSVGAYPITASGATAANYQITYTDGLLTISSKELTVSAIDQVKVYGESDPELTYAITAGDLVGEDVLTGALVRESGENVGSYAINQGTLLAGANYELHFEEADLTIEQAILTVTADAKTKVYGESDPELTYSISGGELIGEDVLSGALTRAAGENAGVYLIGLGSVSAGVNYDLQYESAELTITKAPLTVIADAKTKVYGESDPELTYSISGGELIGEDVLSGALARAAGENAGVYLISLGSVSAGVNYELQYESAELTIDKAPLTVAADAKTKVYGESDPELTYSISGGELIGEDVLSGALTRVAGENAGVYLISLGSISAGVNYDLQYESAELTIGKATLTVTANDVVITEGDLIPALTVTYSGFVNGDTKADLHKEPVASTTATPSSMPGSYPIVLVAEMDHNYSFVLLNGTLTIEAGEPILGVERAELIEVYPNPAVNFVMVKSSESKPLELYDAVGHLVRSGVTNQQLEIGELPAGMYLIKVEGQVFRLVKK</sequence>
<dbReference type="InterPro" id="IPR041286">
    <property type="entry name" value="MBG_2"/>
</dbReference>
<feature type="domain" description="MBG" evidence="6">
    <location>
        <begin position="2075"/>
        <end position="2151"/>
    </location>
</feature>
<dbReference type="PANTHER" id="PTHR37833">
    <property type="entry name" value="LIPOPROTEIN-RELATED"/>
    <property type="match status" value="1"/>
</dbReference>
<name>A0ABW7NEA7_9BACT</name>
<feature type="domain" description="MBG" evidence="6">
    <location>
        <begin position="2392"/>
        <end position="2463"/>
    </location>
</feature>
<dbReference type="Gene3D" id="2.60.40.10">
    <property type="entry name" value="Immunoglobulins"/>
    <property type="match status" value="7"/>
</dbReference>
<proteinExistence type="predicted"/>